<feature type="compositionally biased region" description="Basic and acidic residues" evidence="2">
    <location>
        <begin position="537"/>
        <end position="551"/>
    </location>
</feature>
<protein>
    <recommendedName>
        <fullName evidence="5">Actin-related protein 7</fullName>
    </recommendedName>
</protein>
<evidence type="ECO:0000313" key="3">
    <source>
        <dbReference type="EMBL" id="RXI05404.1"/>
    </source>
</evidence>
<comment type="similarity">
    <text evidence="1">Belongs to the actin family.</text>
</comment>
<feature type="compositionally biased region" description="Acidic residues" evidence="2">
    <location>
        <begin position="467"/>
        <end position="479"/>
    </location>
</feature>
<feature type="region of interest" description="Disordered" evidence="2">
    <location>
        <begin position="125"/>
        <end position="159"/>
    </location>
</feature>
<feature type="region of interest" description="Disordered" evidence="2">
    <location>
        <begin position="462"/>
        <end position="494"/>
    </location>
</feature>
<dbReference type="Proteomes" id="UP000290289">
    <property type="component" value="Chromosome 2"/>
</dbReference>
<sequence length="1177" mass="128444">METHDDEIDNHDTTTSWTSATTWTVAGGSLANCVSFESSFSPIDDETPKSTPASSLILHPPSPDSGPCEITVNFTQKHEVQQVYVRSTARVYEIYYAPDIQSGNEYLCTVRCGIAARDEEVLHTGDNEDVRSANSNGSLKDPSEDKSRNGNSLNSSEDDWVEVKVSDSNVLDYKINSLQSNLGSAQDFYEATAQISDASPCVSLTLRLLSLERKDCVCVGEVYVFADPVDTSDSENQVNTVENSVGSSLMAMLVPTLLQFSKTRGANGTQDKPISDTWGKQNSLVIGSKETDSTSVTTKIQEQGKASIPDHQEQEVKVPDVNRATTSTAQLCIPSQVESSVNQLYSRMGRIEDLFLRFEEKMLKPMSSIEARLERVEQQLEVLVNKSQNSGLPTCSRFYASSFSCNESESNSFYNSGNDYPRCEAFESGKKDIQSDAPLTAPNDMSASVYSTHLLPSLVVTAPEFSNGDDDDEEDEEDHTSDVVIGSSEKPRPALTIDDALASALAGFMSLTSTQPEKHAQTLSVKAPDFLNEEDGSIERKESTRVEHEADTDSSMCLGETGVTENIKGSLADLTKNSSEGEGNVIKSPNDEETDKTLLVDGLDQHYEGGEGGKLDDDKSVDNAVDPANGGMSRTDFCQITEDIENGDISTEIRNILDPDNADVRNQLPQHQTDDGYDNTQEDANTDSDLTPPKEVTEEKSDKDALKNILDFSHAASVVDFDIPVLHVEFTSQDSCDNGYFSLEALLTELPESVTEAPSVKKSDEVLPVGSDGHDLILVEDGEPVGPAPEGNFSVDMDFYSIGEPLSLVRVFGGKTRMEAAVVDVGSKLLKAGSAIPDQAPSMIIPNQMKQLDFGSMNDTSSLEDIVVDPVVRGLITDWDAMEDLLHHVLYTGLGWEMGNEGQILFTDPLCTPKAVREQLVQLMFETFNTSGFYASEQAVLSLYAVGRISGCTVDIGHGKIDIAPVIEGAVQHIALRRFEIGGTDLTKLLAQELGKSNPLVNIKMSDIEKIKEQYSCCAEDELAYEKTKNSCQIEQHTLPDGQVIRIGRERYTVGEALFQPSILGLEAHGIVEQLVRCISTVSSDNHRQLLENTVLCGGTTSMIGFEERFQKEAGLCSSAVRPALIKPPEYMPENLSMYSAWVGGAILAKVVFPQNQHITKADYDETGPSVVHRKCF</sequence>
<evidence type="ECO:0000256" key="1">
    <source>
        <dbReference type="RuleBase" id="RU000487"/>
    </source>
</evidence>
<gene>
    <name evidence="3" type="ORF">DVH24_006661</name>
</gene>
<dbReference type="PRINTS" id="PR00190">
    <property type="entry name" value="ACTIN"/>
</dbReference>
<dbReference type="AlphaFoldDB" id="A0A498KG77"/>
<feature type="region of interest" description="Disordered" evidence="2">
    <location>
        <begin position="575"/>
        <end position="594"/>
    </location>
</feature>
<dbReference type="SMART" id="SM00268">
    <property type="entry name" value="ACTIN"/>
    <property type="match status" value="1"/>
</dbReference>
<dbReference type="PANTHER" id="PTHR37261">
    <property type="entry name" value="40S RIBOSOMAL PROTEIN S27"/>
    <property type="match status" value="1"/>
</dbReference>
<keyword evidence="4" id="KW-1185">Reference proteome</keyword>
<evidence type="ECO:0000313" key="4">
    <source>
        <dbReference type="Proteomes" id="UP000290289"/>
    </source>
</evidence>
<dbReference type="STRING" id="3750.A0A498KG77"/>
<proteinExistence type="inferred from homology"/>
<name>A0A498KG77_MALDO</name>
<dbReference type="InterPro" id="IPR004000">
    <property type="entry name" value="Actin"/>
</dbReference>
<feature type="region of interest" description="Disordered" evidence="2">
    <location>
        <begin position="42"/>
        <end position="62"/>
    </location>
</feature>
<dbReference type="Gene3D" id="3.30.420.40">
    <property type="match status" value="2"/>
</dbReference>
<accession>A0A498KG77</accession>
<feature type="region of interest" description="Disordered" evidence="2">
    <location>
        <begin position="535"/>
        <end position="557"/>
    </location>
</feature>
<reference evidence="3 4" key="1">
    <citation type="submission" date="2018-10" db="EMBL/GenBank/DDBJ databases">
        <title>A high-quality apple genome assembly.</title>
        <authorList>
            <person name="Hu J."/>
        </authorList>
    </citation>
    <scope>NUCLEOTIDE SEQUENCE [LARGE SCALE GENOMIC DNA]</scope>
    <source>
        <strain evidence="4">cv. HFTH1</strain>
        <tissue evidence="3">Young leaf</tissue>
    </source>
</reference>
<feature type="compositionally biased region" description="Acidic residues" evidence="2">
    <location>
        <begin position="675"/>
        <end position="686"/>
    </location>
</feature>
<dbReference type="Gene3D" id="3.90.640.10">
    <property type="entry name" value="Actin, Chain A, domain 4"/>
    <property type="match status" value="1"/>
</dbReference>
<comment type="caution">
    <text evidence="3">The sequence shown here is derived from an EMBL/GenBank/DDBJ whole genome shotgun (WGS) entry which is preliminary data.</text>
</comment>
<dbReference type="Pfam" id="PF00022">
    <property type="entry name" value="Actin"/>
    <property type="match status" value="1"/>
</dbReference>
<evidence type="ECO:0008006" key="5">
    <source>
        <dbReference type="Google" id="ProtNLM"/>
    </source>
</evidence>
<dbReference type="InterPro" id="IPR043129">
    <property type="entry name" value="ATPase_NBD"/>
</dbReference>
<dbReference type="PANTHER" id="PTHR37261:SF1">
    <property type="entry name" value="40S RIBOSOMAL PROTEIN S27"/>
    <property type="match status" value="1"/>
</dbReference>
<dbReference type="SUPFAM" id="SSF53067">
    <property type="entry name" value="Actin-like ATPase domain"/>
    <property type="match status" value="2"/>
</dbReference>
<feature type="region of interest" description="Disordered" evidence="2">
    <location>
        <begin position="658"/>
        <end position="703"/>
    </location>
</feature>
<organism evidence="3 4">
    <name type="scientific">Malus domestica</name>
    <name type="common">Apple</name>
    <name type="synonym">Pyrus malus</name>
    <dbReference type="NCBI Taxonomy" id="3750"/>
    <lineage>
        <taxon>Eukaryota</taxon>
        <taxon>Viridiplantae</taxon>
        <taxon>Streptophyta</taxon>
        <taxon>Embryophyta</taxon>
        <taxon>Tracheophyta</taxon>
        <taxon>Spermatophyta</taxon>
        <taxon>Magnoliopsida</taxon>
        <taxon>eudicotyledons</taxon>
        <taxon>Gunneridae</taxon>
        <taxon>Pentapetalae</taxon>
        <taxon>rosids</taxon>
        <taxon>fabids</taxon>
        <taxon>Rosales</taxon>
        <taxon>Rosaceae</taxon>
        <taxon>Amygdaloideae</taxon>
        <taxon>Maleae</taxon>
        <taxon>Malus</taxon>
    </lineage>
</organism>
<dbReference type="CDD" id="cd10209">
    <property type="entry name" value="ASKHA_NBD_AtARP7-like"/>
    <property type="match status" value="1"/>
</dbReference>
<evidence type="ECO:0000256" key="2">
    <source>
        <dbReference type="SAM" id="MobiDB-lite"/>
    </source>
</evidence>
<dbReference type="EMBL" id="RDQH01000328">
    <property type="protein sequence ID" value="RXI05404.1"/>
    <property type="molecule type" value="Genomic_DNA"/>
</dbReference>
<dbReference type="FunFam" id="3.90.640.10:FF:000026">
    <property type="entry name" value="Actin-related protein 7"/>
    <property type="match status" value="1"/>
</dbReference>